<evidence type="ECO:0000313" key="3">
    <source>
        <dbReference type="EMBL" id="NGZ85904.1"/>
    </source>
</evidence>
<evidence type="ECO:0000259" key="2">
    <source>
        <dbReference type="Pfam" id="PF04069"/>
    </source>
</evidence>
<proteinExistence type="predicted"/>
<gene>
    <name evidence="3" type="ORF">GW587_16785</name>
</gene>
<feature type="chain" id="PRO_5047386038" description="ABC-type glycine betaine transport system substrate-binding domain-containing protein" evidence="1">
    <location>
        <begin position="36"/>
        <end position="412"/>
    </location>
</feature>
<accession>A0ABX0FMY8</accession>
<dbReference type="Gene3D" id="3.40.190.100">
    <property type="entry name" value="Glycine betaine-binding periplasmic protein, domain 2"/>
    <property type="match status" value="1"/>
</dbReference>
<evidence type="ECO:0000256" key="1">
    <source>
        <dbReference type="SAM" id="SignalP"/>
    </source>
</evidence>
<dbReference type="InterPro" id="IPR007210">
    <property type="entry name" value="ABC_Gly_betaine_transp_sub-bd"/>
</dbReference>
<keyword evidence="4" id="KW-1185">Reference proteome</keyword>
<dbReference type="Gene3D" id="3.40.190.10">
    <property type="entry name" value="Periplasmic binding protein-like II"/>
    <property type="match status" value="1"/>
</dbReference>
<name>A0ABX0FMY8_9BURK</name>
<comment type="caution">
    <text evidence="3">The sequence shown here is derived from an EMBL/GenBank/DDBJ whole genome shotgun (WGS) entry which is preliminary data.</text>
</comment>
<feature type="signal peptide" evidence="1">
    <location>
        <begin position="1"/>
        <end position="35"/>
    </location>
</feature>
<keyword evidence="1" id="KW-0732">Signal</keyword>
<sequence length="412" mass="42236">MTHSALDEEPVASRRRTLLALAAMAASAATSGATAAFERAPAAVTQANAVLAQANAAVAQATAARAQANAAVAQATAAPAQANAAPAQAKAALAQANAAPARANAAVAQAPAAPAQAPAAHAPAAATGTTAATPAEAASAGAETSAAGRVVLGQVGLSFYAVTGAVIQEVLERLGHTVVVRQGPHEEMFPLLADGTLDLMAAAWLPEGHAAYWTRYGNDAEEVAKLYDGARFFWAVPDYVPPGEVHTIADLAKPAVAARMAKQIQGIGTGAAITTLSQKAIPAYGLDAAGYSLRPGTAAEWIATYDAARAAGKWVVFPTWAPQYLNRDGKLRPLQDPKGVLGGVNHASLVAPRDKLRALPAKTRAALAKVELGLDGVTEMDYLVNVGKHTPREAARIWMRQNESRVAGWLKS</sequence>
<dbReference type="PROSITE" id="PS51318">
    <property type="entry name" value="TAT"/>
    <property type="match status" value="1"/>
</dbReference>
<organism evidence="3 4">
    <name type="scientific">Duganella aceris</name>
    <dbReference type="NCBI Taxonomy" id="2703883"/>
    <lineage>
        <taxon>Bacteria</taxon>
        <taxon>Pseudomonadati</taxon>
        <taxon>Pseudomonadota</taxon>
        <taxon>Betaproteobacteria</taxon>
        <taxon>Burkholderiales</taxon>
        <taxon>Oxalobacteraceae</taxon>
        <taxon>Telluria group</taxon>
        <taxon>Duganella</taxon>
    </lineage>
</organism>
<dbReference type="Pfam" id="PF04069">
    <property type="entry name" value="OpuAC"/>
    <property type="match status" value="1"/>
</dbReference>
<protein>
    <recommendedName>
        <fullName evidence="2">ABC-type glycine betaine transport system substrate-binding domain-containing protein</fullName>
    </recommendedName>
</protein>
<dbReference type="InterPro" id="IPR006311">
    <property type="entry name" value="TAT_signal"/>
</dbReference>
<dbReference type="RefSeq" id="WP_166105360.1">
    <property type="nucleotide sequence ID" value="NZ_JAADJT010000007.1"/>
</dbReference>
<evidence type="ECO:0000313" key="4">
    <source>
        <dbReference type="Proteomes" id="UP000666369"/>
    </source>
</evidence>
<dbReference type="EMBL" id="JAADJT010000007">
    <property type="protein sequence ID" value="NGZ85904.1"/>
    <property type="molecule type" value="Genomic_DNA"/>
</dbReference>
<reference evidence="4" key="1">
    <citation type="submission" date="2023-07" db="EMBL/GenBank/DDBJ databases">
        <title>Duganella aceri sp. nov., isolated from tree sap.</title>
        <authorList>
            <person name="Kim I.S."/>
        </authorList>
    </citation>
    <scope>NUCLEOTIDE SEQUENCE [LARGE SCALE GENOMIC DNA]</scope>
    <source>
        <strain evidence="4">SAP-35</strain>
    </source>
</reference>
<feature type="domain" description="ABC-type glycine betaine transport system substrate-binding" evidence="2">
    <location>
        <begin position="149"/>
        <end position="401"/>
    </location>
</feature>
<dbReference type="SUPFAM" id="SSF53850">
    <property type="entry name" value="Periplasmic binding protein-like II"/>
    <property type="match status" value="1"/>
</dbReference>
<dbReference type="Proteomes" id="UP000666369">
    <property type="component" value="Unassembled WGS sequence"/>
</dbReference>